<dbReference type="PANTHER" id="PTHR11096:SF0">
    <property type="entry name" value="RNA 3'-TERMINAL PHOSPHATE CYCLASE"/>
    <property type="match status" value="1"/>
</dbReference>
<evidence type="ECO:0000313" key="2">
    <source>
        <dbReference type="EMBL" id="KAK6359859.1"/>
    </source>
</evidence>
<dbReference type="Pfam" id="PF01137">
    <property type="entry name" value="RTC"/>
    <property type="match status" value="1"/>
</dbReference>
<organism evidence="2 3">
    <name type="scientific">Orbilia brochopaga</name>
    <dbReference type="NCBI Taxonomy" id="3140254"/>
    <lineage>
        <taxon>Eukaryota</taxon>
        <taxon>Fungi</taxon>
        <taxon>Dikarya</taxon>
        <taxon>Ascomycota</taxon>
        <taxon>Pezizomycotina</taxon>
        <taxon>Orbiliomycetes</taxon>
        <taxon>Orbiliales</taxon>
        <taxon>Orbiliaceae</taxon>
        <taxon>Orbilia</taxon>
    </lineage>
</organism>
<dbReference type="GO" id="GO:0005634">
    <property type="term" value="C:nucleus"/>
    <property type="evidence" value="ECO:0007669"/>
    <property type="project" value="TreeGrafter"/>
</dbReference>
<dbReference type="GO" id="GO:0003963">
    <property type="term" value="F:RNA-3'-phosphate cyclase activity"/>
    <property type="evidence" value="ECO:0007669"/>
    <property type="project" value="TreeGrafter"/>
</dbReference>
<dbReference type="EMBL" id="JAVHNQ010000001">
    <property type="protein sequence ID" value="KAK6359859.1"/>
    <property type="molecule type" value="Genomic_DNA"/>
</dbReference>
<dbReference type="Gene3D" id="3.30.360.20">
    <property type="entry name" value="RNA 3'-terminal phosphate cyclase, insert domain"/>
    <property type="match status" value="1"/>
</dbReference>
<dbReference type="Proteomes" id="UP001375240">
    <property type="component" value="Unassembled WGS sequence"/>
</dbReference>
<dbReference type="InterPro" id="IPR036553">
    <property type="entry name" value="RPTC_insert"/>
</dbReference>
<dbReference type="InterPro" id="IPR013792">
    <property type="entry name" value="RNA3'P_cycl/enolpyr_Trfase_a/b"/>
</dbReference>
<sequence>MLTNCSGGQLLRTATVISALLEQPLKVHDVRGNREGKKGVKGGLRAQHIACISTLADWSSATTSPLKTDSTTVIFRPSTSTPKKYWTDRPIPNSSPRRTASIAVNGVGSTMLLLQAILPYILYNGPKASEDPTPLHLTVTGGTHVSKAPTLDYFTQIFVPTLTSLGYPAITVTEKSRGWSTGPATPGEIELVIPSIPAGTSIPAFTMQDRGEVTSYDVTFIVPADAQRSFRTTLENWFADRAPEIDMNIVKEADSGHPSRFYLFIVVNTGNGYRLGRDWLWDRKKKDAPAIAADMVRKVWGWLQEELDKEGCVDSYLQDQLVVYQVLADGESVVDAGAWGEGSLHAQTVRWVGSEIADVKWKPVEDEEEEAQEEARVRYKCKGVGLVSSTGEGWE</sequence>
<dbReference type="InterPro" id="IPR023797">
    <property type="entry name" value="RNA3'_phos_cyclase_dom"/>
</dbReference>
<dbReference type="InterPro" id="IPR037136">
    <property type="entry name" value="RNA3'_phos_cyclase_dom_sf"/>
</dbReference>
<dbReference type="AlphaFoldDB" id="A0AAV9VDD8"/>
<keyword evidence="3" id="KW-1185">Reference proteome</keyword>
<dbReference type="GO" id="GO:0006396">
    <property type="term" value="P:RNA processing"/>
    <property type="evidence" value="ECO:0007669"/>
    <property type="project" value="InterPro"/>
</dbReference>
<dbReference type="Gene3D" id="3.65.10.20">
    <property type="entry name" value="RNA 3'-terminal phosphate cyclase domain"/>
    <property type="match status" value="1"/>
</dbReference>
<dbReference type="InterPro" id="IPR000228">
    <property type="entry name" value="RNA3'_term_phos_cyc"/>
</dbReference>
<feature type="domain" description="RNA 3'-terminal phosphate cyclase" evidence="1">
    <location>
        <begin position="6"/>
        <end position="361"/>
    </location>
</feature>
<evidence type="ECO:0000259" key="1">
    <source>
        <dbReference type="Pfam" id="PF01137"/>
    </source>
</evidence>
<reference evidence="2 3" key="1">
    <citation type="submission" date="2019-10" db="EMBL/GenBank/DDBJ databases">
        <authorList>
            <person name="Palmer J.M."/>
        </authorList>
    </citation>
    <scope>NUCLEOTIDE SEQUENCE [LARGE SCALE GENOMIC DNA]</scope>
    <source>
        <strain evidence="2 3">TWF696</strain>
    </source>
</reference>
<comment type="caution">
    <text evidence="2">The sequence shown here is derived from an EMBL/GenBank/DDBJ whole genome shotgun (WGS) entry which is preliminary data.</text>
</comment>
<evidence type="ECO:0000313" key="3">
    <source>
        <dbReference type="Proteomes" id="UP001375240"/>
    </source>
</evidence>
<name>A0AAV9VDD8_9PEZI</name>
<accession>A0AAV9VDD8</accession>
<proteinExistence type="predicted"/>
<dbReference type="PANTHER" id="PTHR11096">
    <property type="entry name" value="RNA 3' TERMINAL PHOSPHATE CYCLASE"/>
    <property type="match status" value="1"/>
</dbReference>
<dbReference type="SUPFAM" id="SSF55205">
    <property type="entry name" value="EPT/RTPC-like"/>
    <property type="match status" value="1"/>
</dbReference>
<gene>
    <name evidence="2" type="ORF">TWF696_000992</name>
</gene>
<protein>
    <recommendedName>
        <fullName evidence="1">RNA 3'-terminal phosphate cyclase domain-containing protein</fullName>
    </recommendedName>
</protein>